<accession>A0A8K0UD93</accession>
<protein>
    <submittedName>
        <fullName evidence="2">Uncharacterized protein</fullName>
    </submittedName>
</protein>
<dbReference type="Proteomes" id="UP000813824">
    <property type="component" value="Unassembled WGS sequence"/>
</dbReference>
<organism evidence="2 3">
    <name type="scientific">Cristinia sonorae</name>
    <dbReference type="NCBI Taxonomy" id="1940300"/>
    <lineage>
        <taxon>Eukaryota</taxon>
        <taxon>Fungi</taxon>
        <taxon>Dikarya</taxon>
        <taxon>Basidiomycota</taxon>
        <taxon>Agaricomycotina</taxon>
        <taxon>Agaricomycetes</taxon>
        <taxon>Agaricomycetidae</taxon>
        <taxon>Agaricales</taxon>
        <taxon>Pleurotineae</taxon>
        <taxon>Stephanosporaceae</taxon>
        <taxon>Cristinia</taxon>
    </lineage>
</organism>
<feature type="region of interest" description="Disordered" evidence="1">
    <location>
        <begin position="251"/>
        <end position="282"/>
    </location>
</feature>
<dbReference type="AlphaFoldDB" id="A0A8K0UD93"/>
<evidence type="ECO:0000256" key="1">
    <source>
        <dbReference type="SAM" id="MobiDB-lite"/>
    </source>
</evidence>
<keyword evidence="3" id="KW-1185">Reference proteome</keyword>
<gene>
    <name evidence="2" type="ORF">BXZ70DRAFT_911657</name>
</gene>
<evidence type="ECO:0000313" key="3">
    <source>
        <dbReference type="Proteomes" id="UP000813824"/>
    </source>
</evidence>
<reference evidence="2" key="1">
    <citation type="journal article" date="2021" name="New Phytol.">
        <title>Evolutionary innovations through gain and loss of genes in the ectomycorrhizal Boletales.</title>
        <authorList>
            <person name="Wu G."/>
            <person name="Miyauchi S."/>
            <person name="Morin E."/>
            <person name="Kuo A."/>
            <person name="Drula E."/>
            <person name="Varga T."/>
            <person name="Kohler A."/>
            <person name="Feng B."/>
            <person name="Cao Y."/>
            <person name="Lipzen A."/>
            <person name="Daum C."/>
            <person name="Hundley H."/>
            <person name="Pangilinan J."/>
            <person name="Johnson J."/>
            <person name="Barry K."/>
            <person name="LaButti K."/>
            <person name="Ng V."/>
            <person name="Ahrendt S."/>
            <person name="Min B."/>
            <person name="Choi I.G."/>
            <person name="Park H."/>
            <person name="Plett J.M."/>
            <person name="Magnuson J."/>
            <person name="Spatafora J.W."/>
            <person name="Nagy L.G."/>
            <person name="Henrissat B."/>
            <person name="Grigoriev I.V."/>
            <person name="Yang Z.L."/>
            <person name="Xu J."/>
            <person name="Martin F.M."/>
        </authorList>
    </citation>
    <scope>NUCLEOTIDE SEQUENCE</scope>
    <source>
        <strain evidence="2">KKN 215</strain>
    </source>
</reference>
<proteinExistence type="predicted"/>
<comment type="caution">
    <text evidence="2">The sequence shown here is derived from an EMBL/GenBank/DDBJ whole genome shotgun (WGS) entry which is preliminary data.</text>
</comment>
<name>A0A8K0UD93_9AGAR</name>
<dbReference type="EMBL" id="JAEVFJ010000080">
    <property type="protein sequence ID" value="KAH8071512.1"/>
    <property type="molecule type" value="Genomic_DNA"/>
</dbReference>
<sequence>MLHFERLNSRIFLRVTVSDLEIYADNNQKAVSFHEETLRAPECSWNKMPALDDNVIEGLLVNELLSQQITKFKSWRITSGSKVFWAEEHAKKLADACRDVYHKDVRVLHPELELELCGKITLFLQAWNELRGKRRRSKVVGKVIRSQSEDFLDANSSDARHLEELESPPRQLLIGPARNTLFNSTSVKSVTFNDQPFELTDDPSPQDAVKVAHQTYGEDASSHYTAAQKGIPRSILKTSSTSTQITCEKKGKIELKKRSPGSDIEQSLQFKRAKKFKGDDQN</sequence>
<evidence type="ECO:0000313" key="2">
    <source>
        <dbReference type="EMBL" id="KAH8071512.1"/>
    </source>
</evidence>